<sequence length="167" mass="19390">MNLRLANMYDLPKIKVVYGKIIDNMNKNNIQIWNEIYPCEVFYDDIVNNRLYVLTENDEIVSAFALSNSNLGEEYMKWGNKNAKALYIDRFGVNVNYLRKGIGSVMINKAIAIARDSSAKYIRLFVVDINKPAINFYLKNGFKQVDGIYEERIDDFVLSEYGFEIKV</sequence>
<dbReference type="GO" id="GO:0016747">
    <property type="term" value="F:acyltransferase activity, transferring groups other than amino-acyl groups"/>
    <property type="evidence" value="ECO:0007669"/>
    <property type="project" value="InterPro"/>
</dbReference>
<dbReference type="PANTHER" id="PTHR43420">
    <property type="entry name" value="ACETYLTRANSFERASE"/>
    <property type="match status" value="1"/>
</dbReference>
<dbReference type="PROSITE" id="PS51186">
    <property type="entry name" value="GNAT"/>
    <property type="match status" value="1"/>
</dbReference>
<dbReference type="InterPro" id="IPR016181">
    <property type="entry name" value="Acyl_CoA_acyltransferase"/>
</dbReference>
<accession>A0A174IDS1</accession>
<dbReference type="SUPFAM" id="SSF55729">
    <property type="entry name" value="Acyl-CoA N-acyltransferases (Nat)"/>
    <property type="match status" value="1"/>
</dbReference>
<dbReference type="AlphaFoldDB" id="A0A174IDS1"/>
<dbReference type="OrthoDB" id="9796381at2"/>
<evidence type="ECO:0000259" key="3">
    <source>
        <dbReference type="PROSITE" id="PS51186"/>
    </source>
</evidence>
<dbReference type="PANTHER" id="PTHR43420:SF12">
    <property type="entry name" value="N-ACETYLTRANSFERASE DOMAIN-CONTAINING PROTEIN"/>
    <property type="match status" value="1"/>
</dbReference>
<gene>
    <name evidence="4" type="ORF">ERS852471_02440</name>
</gene>
<protein>
    <submittedName>
        <fullName evidence="4">N-acetyltransferase GCN5</fullName>
    </submittedName>
</protein>
<dbReference type="RefSeq" id="WP_055266930.1">
    <property type="nucleotide sequence ID" value="NZ_CABIXQ010000017.1"/>
</dbReference>
<dbReference type="CDD" id="cd04301">
    <property type="entry name" value="NAT_SF"/>
    <property type="match status" value="1"/>
</dbReference>
<evidence type="ECO:0000313" key="4">
    <source>
        <dbReference type="EMBL" id="CUO84316.1"/>
    </source>
</evidence>
<evidence type="ECO:0000256" key="2">
    <source>
        <dbReference type="ARBA" id="ARBA00023315"/>
    </source>
</evidence>
<proteinExistence type="predicted"/>
<dbReference type="Gene3D" id="3.40.630.30">
    <property type="match status" value="1"/>
</dbReference>
<organism evidence="4 5">
    <name type="scientific">Clostridium disporicum</name>
    <dbReference type="NCBI Taxonomy" id="84024"/>
    <lineage>
        <taxon>Bacteria</taxon>
        <taxon>Bacillati</taxon>
        <taxon>Bacillota</taxon>
        <taxon>Clostridia</taxon>
        <taxon>Eubacteriales</taxon>
        <taxon>Clostridiaceae</taxon>
        <taxon>Clostridium</taxon>
    </lineage>
</organism>
<dbReference type="InterPro" id="IPR050680">
    <property type="entry name" value="YpeA/RimI_acetyltransf"/>
</dbReference>
<evidence type="ECO:0000313" key="5">
    <source>
        <dbReference type="Proteomes" id="UP000095594"/>
    </source>
</evidence>
<evidence type="ECO:0000256" key="1">
    <source>
        <dbReference type="ARBA" id="ARBA00022679"/>
    </source>
</evidence>
<dbReference type="InterPro" id="IPR000182">
    <property type="entry name" value="GNAT_dom"/>
</dbReference>
<keyword evidence="2" id="KW-0012">Acyltransferase</keyword>
<keyword evidence="1 4" id="KW-0808">Transferase</keyword>
<name>A0A174IDS1_9CLOT</name>
<dbReference type="EMBL" id="CYZX01000017">
    <property type="protein sequence ID" value="CUO84316.1"/>
    <property type="molecule type" value="Genomic_DNA"/>
</dbReference>
<dbReference type="Pfam" id="PF00583">
    <property type="entry name" value="Acetyltransf_1"/>
    <property type="match status" value="1"/>
</dbReference>
<dbReference type="Proteomes" id="UP000095594">
    <property type="component" value="Unassembled WGS sequence"/>
</dbReference>
<feature type="domain" description="N-acetyltransferase" evidence="3">
    <location>
        <begin position="1"/>
        <end position="167"/>
    </location>
</feature>
<reference evidence="4 5" key="1">
    <citation type="submission" date="2015-09" db="EMBL/GenBank/DDBJ databases">
        <authorList>
            <consortium name="Pathogen Informatics"/>
        </authorList>
    </citation>
    <scope>NUCLEOTIDE SEQUENCE [LARGE SCALE GENOMIC DNA]</scope>
    <source>
        <strain evidence="4 5">2789STDY5834856</strain>
    </source>
</reference>